<dbReference type="STRING" id="187101.VC03_04740"/>
<evidence type="ECO:0000313" key="10">
    <source>
        <dbReference type="EMBL" id="AKC95796.1"/>
    </source>
</evidence>
<dbReference type="PIRSF" id="PIRSF016049">
    <property type="entry name" value="Man_dehyd"/>
    <property type="match status" value="1"/>
</dbReference>
<accession>A0A0E3ZCN7</accession>
<evidence type="ECO:0000256" key="3">
    <source>
        <dbReference type="ARBA" id="ARBA00004892"/>
    </source>
</evidence>
<dbReference type="GO" id="GO:0008927">
    <property type="term" value="F:mannonate dehydratase activity"/>
    <property type="evidence" value="ECO:0007669"/>
    <property type="project" value="UniProtKB-UniRule"/>
</dbReference>
<evidence type="ECO:0000256" key="9">
    <source>
        <dbReference type="HAMAP-Rule" id="MF_00106"/>
    </source>
</evidence>
<dbReference type="NCBIfam" id="TIGR00695">
    <property type="entry name" value="uxuA"/>
    <property type="match status" value="1"/>
</dbReference>
<dbReference type="PATRIC" id="fig|1069640.6.peg.938"/>
<keyword evidence="6 9" id="KW-0408">Iron</keyword>
<dbReference type="PANTHER" id="PTHR30387:SF2">
    <property type="entry name" value="MANNONATE DEHYDRATASE"/>
    <property type="match status" value="1"/>
</dbReference>
<proteinExistence type="inferred from homology"/>
<dbReference type="KEGG" id="sns:VC03_04740"/>
<dbReference type="GO" id="GO:0042840">
    <property type="term" value="P:D-glucuronate catabolic process"/>
    <property type="evidence" value="ECO:0007669"/>
    <property type="project" value="TreeGrafter"/>
</dbReference>
<evidence type="ECO:0000256" key="5">
    <source>
        <dbReference type="ARBA" id="ARBA00012927"/>
    </source>
</evidence>
<dbReference type="RefSeq" id="WP_046328900.1">
    <property type="nucleotide sequence ID" value="NZ_CP011280.1"/>
</dbReference>
<reference evidence="10 11" key="1">
    <citation type="journal article" date="2012" name="BMC Genomics">
        <title>Genomic sequence analysis and characterization of Sneathia amnii sp. nov.</title>
        <authorList>
            <consortium name="Vaginal Microbiome Consortium (additional members)"/>
            <person name="Harwich M.D.Jr."/>
            <person name="Serrano M.G."/>
            <person name="Fettweis J.M."/>
            <person name="Alves J.M."/>
            <person name="Reimers M.A."/>
            <person name="Buck G.A."/>
            <person name="Jefferson K.K."/>
        </authorList>
    </citation>
    <scope>NUCLEOTIDE SEQUENCE [LARGE SCALE GENOMIC DNA]</scope>
    <source>
        <strain evidence="10 11">SN35</strain>
    </source>
</reference>
<keyword evidence="8 9" id="KW-0456">Lyase</keyword>
<dbReference type="SUPFAM" id="SSF51658">
    <property type="entry name" value="Xylose isomerase-like"/>
    <property type="match status" value="1"/>
</dbReference>
<keyword evidence="11" id="KW-1185">Reference proteome</keyword>
<dbReference type="GO" id="GO:0030145">
    <property type="term" value="F:manganese ion binding"/>
    <property type="evidence" value="ECO:0007669"/>
    <property type="project" value="TreeGrafter"/>
</dbReference>
<comment type="function">
    <text evidence="2 9">Catalyzes the dehydration of D-mannonate.</text>
</comment>
<comment type="catalytic activity">
    <reaction evidence="1 9">
        <text>D-mannonate = 2-dehydro-3-deoxy-D-gluconate + H2O</text>
        <dbReference type="Rhea" id="RHEA:20097"/>
        <dbReference type="ChEBI" id="CHEBI:15377"/>
        <dbReference type="ChEBI" id="CHEBI:17767"/>
        <dbReference type="ChEBI" id="CHEBI:57990"/>
        <dbReference type="EC" id="4.2.1.8"/>
    </reaction>
</comment>
<dbReference type="HAMAP" id="MF_00106">
    <property type="entry name" value="UxuA"/>
    <property type="match status" value="1"/>
</dbReference>
<keyword evidence="7 9" id="KW-0464">Manganese</keyword>
<dbReference type="EC" id="4.2.1.8" evidence="5 9"/>
<evidence type="ECO:0000256" key="1">
    <source>
        <dbReference type="ARBA" id="ARBA00001794"/>
    </source>
</evidence>
<dbReference type="Proteomes" id="UP000033103">
    <property type="component" value="Chromosome"/>
</dbReference>
<dbReference type="GO" id="GO:0008198">
    <property type="term" value="F:ferrous iron binding"/>
    <property type="evidence" value="ECO:0007669"/>
    <property type="project" value="TreeGrafter"/>
</dbReference>
<dbReference type="Gene3D" id="3.20.20.150">
    <property type="entry name" value="Divalent-metal-dependent TIM barrel enzymes"/>
    <property type="match status" value="1"/>
</dbReference>
<dbReference type="PANTHER" id="PTHR30387">
    <property type="entry name" value="MANNONATE DEHYDRATASE"/>
    <property type="match status" value="1"/>
</dbReference>
<protein>
    <recommendedName>
        <fullName evidence="5 9">Mannonate dehydratase</fullName>
        <ecNumber evidence="5 9">4.2.1.8</ecNumber>
    </recommendedName>
    <alternativeName>
        <fullName evidence="9">D-mannonate hydro-lyase</fullName>
    </alternativeName>
</protein>
<evidence type="ECO:0000256" key="2">
    <source>
        <dbReference type="ARBA" id="ARBA00002713"/>
    </source>
</evidence>
<dbReference type="Pfam" id="PF03786">
    <property type="entry name" value="UxuA"/>
    <property type="match status" value="1"/>
</dbReference>
<evidence type="ECO:0000256" key="8">
    <source>
        <dbReference type="ARBA" id="ARBA00023239"/>
    </source>
</evidence>
<dbReference type="NCBIfam" id="NF003027">
    <property type="entry name" value="PRK03906.1"/>
    <property type="match status" value="2"/>
</dbReference>
<comment type="similarity">
    <text evidence="4 9">Belongs to the mannonate dehydratase family.</text>
</comment>
<dbReference type="OrthoDB" id="9780250at2"/>
<dbReference type="InterPro" id="IPR004628">
    <property type="entry name" value="Man_deHydtase"/>
</dbReference>
<comment type="cofactor">
    <cofactor evidence="9">
        <name>Fe(2+)</name>
        <dbReference type="ChEBI" id="CHEBI:29033"/>
    </cofactor>
    <cofactor evidence="9">
        <name>Mn(2+)</name>
        <dbReference type="ChEBI" id="CHEBI:29035"/>
    </cofactor>
</comment>
<dbReference type="InterPro" id="IPR036237">
    <property type="entry name" value="Xyl_isomerase-like_sf"/>
</dbReference>
<comment type="pathway">
    <text evidence="3 9">Carbohydrate metabolism; pentose and glucuronate interconversion.</text>
</comment>
<gene>
    <name evidence="9" type="primary">uxuA</name>
    <name evidence="10" type="ORF">VC03_04740</name>
</gene>
<name>A0A0E3ZCN7_9FUSO</name>
<dbReference type="AlphaFoldDB" id="A0A0E3ZCN7"/>
<dbReference type="HOGENOM" id="CLU_058621_1_0_0"/>
<evidence type="ECO:0000256" key="4">
    <source>
        <dbReference type="ARBA" id="ARBA00007389"/>
    </source>
</evidence>
<evidence type="ECO:0000313" key="11">
    <source>
        <dbReference type="Proteomes" id="UP000033103"/>
    </source>
</evidence>
<dbReference type="UniPathway" id="UPA00246"/>
<dbReference type="EMBL" id="CP011280">
    <property type="protein sequence ID" value="AKC95796.1"/>
    <property type="molecule type" value="Genomic_DNA"/>
</dbReference>
<organism evidence="10 11">
    <name type="scientific">Sneathia vaginalis</name>
    <dbReference type="NCBI Taxonomy" id="187101"/>
    <lineage>
        <taxon>Bacteria</taxon>
        <taxon>Fusobacteriati</taxon>
        <taxon>Fusobacteriota</taxon>
        <taxon>Fusobacteriia</taxon>
        <taxon>Fusobacteriales</taxon>
        <taxon>Leptotrichiaceae</taxon>
        <taxon>Sneathia</taxon>
    </lineage>
</organism>
<evidence type="ECO:0000256" key="6">
    <source>
        <dbReference type="ARBA" id="ARBA00023004"/>
    </source>
</evidence>
<sequence length="351" mass="40679">MKIGFRWYGTEDNIPVEYIRHIPNVDTVVTAVYSVKVGEVWPMEDILELKEKANKVGLNFHVVESIPVHEDIKLGKRDYKRYIENYKENIRRCAKAGVKVICYNFMPVFDWTRSELDHKREDGSTCLVFYKDQIKKLDPTKLALPGWDSSYSVEEMAKLINEYKELGEEGLWKNLEYFLKEIIPVAIENDVYMAIHPDDPPYSIFGIPRIITCRDNLRRFLDIYPDKHHGLTMCAGSLGCDPRNDYIAMVKEFGSEGRIHFAHLRNIKILEDGSFEESGHITKEGSLDFSEIVKTYYNLGYKGYFRPDHGRMIWGETGKPGYGLYDRALGVAYINGLWEMCEKLKGGKNEK</sequence>
<evidence type="ECO:0000256" key="7">
    <source>
        <dbReference type="ARBA" id="ARBA00023211"/>
    </source>
</evidence>